<evidence type="ECO:0000313" key="5">
    <source>
        <dbReference type="WBParaSite" id="maker-uti_cns_0012225-snap-gene-0.4-mRNA-1"/>
    </source>
</evidence>
<evidence type="ECO:0000313" key="2">
    <source>
        <dbReference type="Proteomes" id="UP000095280"/>
    </source>
</evidence>
<dbReference type="Proteomes" id="UP000095280">
    <property type="component" value="Unplaced"/>
</dbReference>
<keyword evidence="2" id="KW-1185">Reference proteome</keyword>
<dbReference type="WBParaSite" id="maker-uti_cns_0008667-snap-gene-0.3-mRNA-1">
    <property type="protein sequence ID" value="maker-uti_cns_0008667-snap-gene-0.3-mRNA-1"/>
    <property type="gene ID" value="maker-uti_cns_0008667-snap-gene-0.3"/>
</dbReference>
<dbReference type="WBParaSite" id="maker-uti_cns_0012225-snap-gene-0.4-mRNA-1">
    <property type="protein sequence ID" value="maker-uti_cns_0012225-snap-gene-0.4-mRNA-1"/>
    <property type="gene ID" value="maker-uti_cns_0012225-snap-gene-0.4"/>
</dbReference>
<organism evidence="2 5">
    <name type="scientific">Macrostomum lignano</name>
    <dbReference type="NCBI Taxonomy" id="282301"/>
    <lineage>
        <taxon>Eukaryota</taxon>
        <taxon>Metazoa</taxon>
        <taxon>Spiralia</taxon>
        <taxon>Lophotrochozoa</taxon>
        <taxon>Platyhelminthes</taxon>
        <taxon>Rhabditophora</taxon>
        <taxon>Macrostomorpha</taxon>
        <taxon>Macrostomida</taxon>
        <taxon>Macrostomidae</taxon>
        <taxon>Macrostomum</taxon>
    </lineage>
</organism>
<evidence type="ECO:0000313" key="4">
    <source>
        <dbReference type="WBParaSite" id="maker-uti_cns_0008667-snap-gene-0.3-mRNA-1"/>
    </source>
</evidence>
<protein>
    <submittedName>
        <fullName evidence="3 4">Coiled-coil domain-containing protein 189</fullName>
    </submittedName>
</protein>
<evidence type="ECO:0000313" key="3">
    <source>
        <dbReference type="WBParaSite" id="maker-uti_cns_0008483-snap-gene-0.8-mRNA-1"/>
    </source>
</evidence>
<dbReference type="WBParaSite" id="maker-uti_cns_0008483-snap-gene-0.8-mRNA-1">
    <property type="protein sequence ID" value="maker-uti_cns_0008483-snap-gene-0.8-mRNA-1"/>
    <property type="gene ID" value="maker-uti_cns_0008483-snap-gene-0.8"/>
</dbReference>
<reference evidence="3 4" key="1">
    <citation type="submission" date="2016-11" db="UniProtKB">
        <authorList>
            <consortium name="WormBaseParasite"/>
        </authorList>
    </citation>
    <scope>IDENTIFICATION</scope>
</reference>
<proteinExistence type="predicted"/>
<dbReference type="PANTHER" id="PTHR28457">
    <property type="entry name" value="COILED-COIL DOMAIN-CONTAINING PROTEIN 189"/>
    <property type="match status" value="1"/>
</dbReference>
<sequence length="295" mass="33485">MSEEIENDEPILQLPRFRKAKAYIWKDIGVSETDQLLRMTDSDAIKSYLQDSLQISDDPTGRHLILIDLFFYAVRFCQRNSFNSEKTSCFLSIIKQTHELASETPFGNLNETLKLFKDLVLCHSVHRPPFSLGIFTPREASALSYYFIDSYFRHFKLYKYAFTPQVQLDLSIDYVKIPKSPQELVDEKRSVSDELATSARGDADEAPEDQARPEGYESDPDAVADPRAESLRELKKIVRERLAAEMQEMRSSFGSQLKLSDEALGKLVAPPTGGQQLTAEGDGKKSSRQSAKKKK</sequence>
<feature type="region of interest" description="Disordered" evidence="1">
    <location>
        <begin position="183"/>
        <end position="229"/>
    </location>
</feature>
<feature type="region of interest" description="Disordered" evidence="1">
    <location>
        <begin position="264"/>
        <end position="295"/>
    </location>
</feature>
<evidence type="ECO:0000256" key="1">
    <source>
        <dbReference type="SAM" id="MobiDB-lite"/>
    </source>
</evidence>
<dbReference type="PANTHER" id="PTHR28457:SF1">
    <property type="entry name" value="CILIA- AND FLAGELLA-ASSOCIATED PROTEIN 119"/>
    <property type="match status" value="1"/>
</dbReference>
<name>A0A1I8IGE4_9PLAT</name>
<dbReference type="InterPro" id="IPR032727">
    <property type="entry name" value="CLAMP"/>
</dbReference>
<dbReference type="Pfam" id="PF14769">
    <property type="entry name" value="CLAMP"/>
    <property type="match status" value="1"/>
</dbReference>
<feature type="compositionally biased region" description="Basic residues" evidence="1">
    <location>
        <begin position="286"/>
        <end position="295"/>
    </location>
</feature>
<accession>A0A1I8IGE4</accession>
<dbReference type="AlphaFoldDB" id="A0A1I8IGE4"/>